<feature type="repeat" description="NHL" evidence="7">
    <location>
        <begin position="648"/>
        <end position="691"/>
    </location>
</feature>
<keyword evidence="12" id="KW-1185">Reference proteome</keyword>
<dbReference type="InterPro" id="IPR013083">
    <property type="entry name" value="Znf_RING/FYVE/PHD"/>
</dbReference>
<dbReference type="CDD" id="cd16524">
    <property type="entry name" value="RING-HC_NHL-1-like"/>
    <property type="match status" value="1"/>
</dbReference>
<dbReference type="PROSITE" id="PS51125">
    <property type="entry name" value="NHL"/>
    <property type="match status" value="6"/>
</dbReference>
<evidence type="ECO:0000313" key="11">
    <source>
        <dbReference type="EMBL" id="KAK3741337.1"/>
    </source>
</evidence>
<dbReference type="SUPFAM" id="SSF101898">
    <property type="entry name" value="NHL repeat"/>
    <property type="match status" value="1"/>
</dbReference>
<dbReference type="Gene3D" id="2.120.10.30">
    <property type="entry name" value="TolB, C-terminal domain"/>
    <property type="match status" value="3"/>
</dbReference>
<dbReference type="InterPro" id="IPR001841">
    <property type="entry name" value="Znf_RING"/>
</dbReference>
<accession>A0AAE0YDS2</accession>
<feature type="repeat" description="NHL" evidence="7">
    <location>
        <begin position="789"/>
        <end position="832"/>
    </location>
</feature>
<dbReference type="EMBL" id="JAWDGP010006429">
    <property type="protein sequence ID" value="KAK3741337.1"/>
    <property type="molecule type" value="Genomic_DNA"/>
</dbReference>
<evidence type="ECO:0000256" key="2">
    <source>
        <dbReference type="ARBA" id="ARBA00022723"/>
    </source>
</evidence>
<dbReference type="GO" id="GO:0061630">
    <property type="term" value="F:ubiquitin protein ligase activity"/>
    <property type="evidence" value="ECO:0007669"/>
    <property type="project" value="TreeGrafter"/>
</dbReference>
<feature type="compositionally biased region" description="Acidic residues" evidence="8">
    <location>
        <begin position="487"/>
        <end position="497"/>
    </location>
</feature>
<keyword evidence="5" id="KW-0862">Zinc</keyword>
<gene>
    <name evidence="11" type="ORF">RRG08_034382</name>
</gene>
<evidence type="ECO:0008006" key="13">
    <source>
        <dbReference type="Google" id="ProtNLM"/>
    </source>
</evidence>
<dbReference type="InterPro" id="IPR011042">
    <property type="entry name" value="6-blade_b-propeller_TolB-like"/>
</dbReference>
<dbReference type="PROSITE" id="PS50089">
    <property type="entry name" value="ZF_RING_2"/>
    <property type="match status" value="1"/>
</dbReference>
<reference evidence="11" key="1">
    <citation type="journal article" date="2023" name="G3 (Bethesda)">
        <title>A reference genome for the long-term kleptoplast-retaining sea slug Elysia crispata morphotype clarki.</title>
        <authorList>
            <person name="Eastman K.E."/>
            <person name="Pendleton A.L."/>
            <person name="Shaikh M.A."/>
            <person name="Suttiyut T."/>
            <person name="Ogas R."/>
            <person name="Tomko P."/>
            <person name="Gavelis G."/>
            <person name="Widhalm J.R."/>
            <person name="Wisecaver J.H."/>
        </authorList>
    </citation>
    <scope>NUCLEOTIDE SEQUENCE</scope>
    <source>
        <strain evidence="11">ECLA1</strain>
    </source>
</reference>
<evidence type="ECO:0000256" key="3">
    <source>
        <dbReference type="ARBA" id="ARBA00022737"/>
    </source>
</evidence>
<evidence type="ECO:0000259" key="10">
    <source>
        <dbReference type="PROSITE" id="PS50119"/>
    </source>
</evidence>
<feature type="compositionally biased region" description="Basic and acidic residues" evidence="8">
    <location>
        <begin position="109"/>
        <end position="125"/>
    </location>
</feature>
<dbReference type="InterPro" id="IPR001258">
    <property type="entry name" value="NHL_repeat"/>
</dbReference>
<evidence type="ECO:0000256" key="8">
    <source>
        <dbReference type="SAM" id="MobiDB-lite"/>
    </source>
</evidence>
<evidence type="ECO:0000259" key="9">
    <source>
        <dbReference type="PROSITE" id="PS50089"/>
    </source>
</evidence>
<evidence type="ECO:0000256" key="1">
    <source>
        <dbReference type="ARBA" id="ARBA00022553"/>
    </source>
</evidence>
<keyword evidence="2" id="KW-0479">Metal-binding</keyword>
<feature type="domain" description="RING-type" evidence="9">
    <location>
        <begin position="20"/>
        <end position="62"/>
    </location>
</feature>
<dbReference type="GO" id="GO:0043161">
    <property type="term" value="P:proteasome-mediated ubiquitin-dependent protein catabolic process"/>
    <property type="evidence" value="ECO:0007669"/>
    <property type="project" value="TreeGrafter"/>
</dbReference>
<feature type="repeat" description="NHL" evidence="7">
    <location>
        <begin position="698"/>
        <end position="738"/>
    </location>
</feature>
<dbReference type="Proteomes" id="UP001283361">
    <property type="component" value="Unassembled WGS sequence"/>
</dbReference>
<dbReference type="Gene3D" id="3.30.40.10">
    <property type="entry name" value="Zinc/RING finger domain, C3HC4 (zinc finger)"/>
    <property type="match status" value="1"/>
</dbReference>
<feature type="repeat" description="NHL" evidence="7">
    <location>
        <begin position="839"/>
        <end position="876"/>
    </location>
</feature>
<dbReference type="InterPro" id="IPR050952">
    <property type="entry name" value="TRIM-NHL_E3_ligases"/>
</dbReference>
<dbReference type="Pfam" id="PF01436">
    <property type="entry name" value="NHL"/>
    <property type="match status" value="6"/>
</dbReference>
<evidence type="ECO:0000256" key="5">
    <source>
        <dbReference type="ARBA" id="ARBA00022833"/>
    </source>
</evidence>
<dbReference type="SUPFAM" id="SSF57850">
    <property type="entry name" value="RING/U-box"/>
    <property type="match status" value="1"/>
</dbReference>
<proteinExistence type="predicted"/>
<keyword evidence="1" id="KW-0597">Phosphoprotein</keyword>
<comment type="caution">
    <text evidence="11">The sequence shown here is derived from an EMBL/GenBank/DDBJ whole genome shotgun (WGS) entry which is preliminary data.</text>
</comment>
<sequence>MAGAPDVSLSSEHVQRLLQCAVCLEIFNQPKLLPCQHTFCLSPCLEGLVEVRTRSIRCPECRADHFVPRGGPGNFPNNLTIISFLELSARASARADARGAVLRDADAVVPGARDRERPQRPREAADGYQAEGDEPMGADAEAGDGVLCCFVCRDERSISRCSHCDQLVCEECRRAHLSQVKSDVMRMISQIRRGLPQISDQLIVLGRKETQFQNRCEEVKTDISEVFEKHIRDLKARERVLQEEVDVFIGRELRSLRVFQENTEMENASLASFCDSAEALLSLSRSITEGDLIELKRQCMEHLETVQCYEDGITRPPTVKQIQASMESPFLTSTINNFGDLIVTSRPLPSVETSAPRLPRVEDSLSRLDQNLNPDFRLSRASVPPQIVRPSSRAVERVHQASRAMSISPTQSRRDRQVNFDLDGQPLEESRQTSVPQMRGPNRWNRYDRRSDSRLDEGRAPSMLRQIQERTRHRSLGGIPMTRDTLDEREENSDTDSDPIPSYLQTGLQRRGLEEDLGDDEERMDSPQPEASMRAITSSGARSPAFVPASVQHRMTGIGLVETQRPLAEEAGNQSSSNSNTASVYVSTPRNRYNQKGSSVCQFGYRGTAPGEFTSPRGVTASPMDDKIYIADSSNHRVQVFSSRGGFIKTFGHHGQDEGQFDCLAGIAVNGLGQVIISDRYNHRVQIFDRNGIFQRAFGSEGRNPGQLNYPWGVACDNMGFIYVCDKENNRIQVFQSNGSYVRMFGSQGSMPGQFVNPHYIAVSPDNKVYVSDSSNHRIQVFSLYGDFMFSFGSCGNLRGQMKFPRGIAIDHQGFVVVADSGNHRIQIFRSDGRFYSMFGSWGSERGHFKGLEGLAILADGKIVVGDRENHCVQIF</sequence>
<protein>
    <recommendedName>
        <fullName evidence="13">RING-type domain-containing protein</fullName>
    </recommendedName>
</protein>
<dbReference type="CDD" id="cd14954">
    <property type="entry name" value="NHL_TRIM71_like"/>
    <property type="match status" value="1"/>
</dbReference>
<keyword evidence="3" id="KW-0677">Repeat</keyword>
<evidence type="ECO:0000256" key="4">
    <source>
        <dbReference type="ARBA" id="ARBA00022771"/>
    </source>
</evidence>
<evidence type="ECO:0000313" key="12">
    <source>
        <dbReference type="Proteomes" id="UP001283361"/>
    </source>
</evidence>
<dbReference type="InterPro" id="IPR000315">
    <property type="entry name" value="Znf_B-box"/>
</dbReference>
<keyword evidence="4 6" id="KW-0863">Zinc-finger</keyword>
<dbReference type="FunFam" id="2.120.10.30:FF:000013">
    <property type="entry name" value="E3 ubiquitin-protein ligase TRIM71"/>
    <property type="match status" value="1"/>
</dbReference>
<feature type="region of interest" description="Disordered" evidence="8">
    <location>
        <begin position="396"/>
        <end position="543"/>
    </location>
</feature>
<feature type="domain" description="B box-type" evidence="10">
    <location>
        <begin position="144"/>
        <end position="187"/>
    </location>
</feature>
<feature type="compositionally biased region" description="Basic and acidic residues" evidence="8">
    <location>
        <begin position="445"/>
        <end position="459"/>
    </location>
</feature>
<dbReference type="PANTHER" id="PTHR24104">
    <property type="entry name" value="E3 UBIQUITIN-PROTEIN LIGASE NHLRC1-RELATED"/>
    <property type="match status" value="1"/>
</dbReference>
<evidence type="ECO:0000256" key="7">
    <source>
        <dbReference type="PROSITE-ProRule" id="PRU00504"/>
    </source>
</evidence>
<organism evidence="11 12">
    <name type="scientific">Elysia crispata</name>
    <name type="common">lettuce slug</name>
    <dbReference type="NCBI Taxonomy" id="231223"/>
    <lineage>
        <taxon>Eukaryota</taxon>
        <taxon>Metazoa</taxon>
        <taxon>Spiralia</taxon>
        <taxon>Lophotrochozoa</taxon>
        <taxon>Mollusca</taxon>
        <taxon>Gastropoda</taxon>
        <taxon>Heterobranchia</taxon>
        <taxon>Euthyneura</taxon>
        <taxon>Panpulmonata</taxon>
        <taxon>Sacoglossa</taxon>
        <taxon>Placobranchoidea</taxon>
        <taxon>Plakobranchidae</taxon>
        <taxon>Elysia</taxon>
    </lineage>
</organism>
<name>A0AAE0YDS2_9GAST</name>
<dbReference type="FunFam" id="2.120.10.30:FF:000037">
    <property type="entry name" value="Uncharacterized protein, isoform E"/>
    <property type="match status" value="1"/>
</dbReference>
<dbReference type="GO" id="GO:0008270">
    <property type="term" value="F:zinc ion binding"/>
    <property type="evidence" value="ECO:0007669"/>
    <property type="project" value="UniProtKB-KW"/>
</dbReference>
<dbReference type="GO" id="GO:0000209">
    <property type="term" value="P:protein polyubiquitination"/>
    <property type="evidence" value="ECO:0007669"/>
    <property type="project" value="TreeGrafter"/>
</dbReference>
<dbReference type="PROSITE" id="PS50119">
    <property type="entry name" value="ZF_BBOX"/>
    <property type="match status" value="1"/>
</dbReference>
<evidence type="ECO:0000256" key="6">
    <source>
        <dbReference type="PROSITE-ProRule" id="PRU00024"/>
    </source>
</evidence>
<dbReference type="AlphaFoldDB" id="A0AAE0YDS2"/>
<dbReference type="PANTHER" id="PTHR24104:SF47">
    <property type="entry name" value="E3 UBIQUITIN-PROTEIN LIGASE NHLRC1"/>
    <property type="match status" value="1"/>
</dbReference>
<dbReference type="SMART" id="SM00184">
    <property type="entry name" value="RING"/>
    <property type="match status" value="1"/>
</dbReference>
<feature type="repeat" description="NHL" evidence="7">
    <location>
        <begin position="745"/>
        <end position="785"/>
    </location>
</feature>
<feature type="repeat" description="NHL" evidence="7">
    <location>
        <begin position="600"/>
        <end position="644"/>
    </location>
</feature>
<feature type="region of interest" description="Disordered" evidence="8">
    <location>
        <begin position="109"/>
        <end position="136"/>
    </location>
</feature>
<dbReference type="Pfam" id="PF13445">
    <property type="entry name" value="zf-RING_UBOX"/>
    <property type="match status" value="1"/>
</dbReference>
<dbReference type="InterPro" id="IPR027370">
    <property type="entry name" value="Znf-RING_euk"/>
</dbReference>